<feature type="domain" description="Methyltransferase" evidence="2">
    <location>
        <begin position="98"/>
        <end position="272"/>
    </location>
</feature>
<sequence length="339" mass="39076">MAKSIIETGIEYLSLYTVALFLFISVGLYWTSTQSAQSTVLRLLEETDSSTSPQSKISNEAQVPAKPVISDCPIENFLCNNVSDEINNFTSIEDAQRVFHKLVTTKEYTCDKHVVYGHQGDGGYPLCEDKTFALKKNDCLVYSFGIRNDWSFDDALYDKMECEVHSFDPSIGKKDHMHKPKVHFHNLGLWGTRFVNSENWMLDSFRGILKKLGHEEASVVFIIAERVIDAVKLDIESSEWPFFEDVISASGPSVLRNVKQMALEIHTPRWNREKREMSQEDYAQIIHHFKEFSEKLGFRNFLYRADNNCCSRMMTLTPAKVAKKRLCCYETYHVNSRFL</sequence>
<evidence type="ECO:0000313" key="4">
    <source>
        <dbReference type="EnsemblMetazoa" id="CapteP198524"/>
    </source>
</evidence>
<evidence type="ECO:0000256" key="1">
    <source>
        <dbReference type="SAM" id="Phobius"/>
    </source>
</evidence>
<keyword evidence="5" id="KW-1185">Reference proteome</keyword>
<dbReference type="HOGENOM" id="CLU_046191_0_0_1"/>
<dbReference type="OMA" id="YEVPAKD"/>
<dbReference type="AlphaFoldDB" id="R7TYU5"/>
<evidence type="ECO:0000313" key="5">
    <source>
        <dbReference type="Proteomes" id="UP000014760"/>
    </source>
</evidence>
<dbReference type="InterPro" id="IPR025714">
    <property type="entry name" value="Methyltranfer_dom"/>
</dbReference>
<keyword evidence="1" id="KW-0812">Transmembrane</keyword>
<dbReference type="PANTHER" id="PTHR32026">
    <property type="entry name" value="METHYLTRANSFERASE-LIKE PROTEIN 24"/>
    <property type="match status" value="1"/>
</dbReference>
<gene>
    <name evidence="3" type="ORF">CAPTEDRAFT_198524</name>
</gene>
<reference evidence="4" key="3">
    <citation type="submission" date="2015-06" db="UniProtKB">
        <authorList>
            <consortium name="EnsemblMetazoa"/>
        </authorList>
    </citation>
    <scope>IDENTIFICATION</scope>
</reference>
<keyword evidence="1" id="KW-1133">Transmembrane helix</keyword>
<dbReference type="OrthoDB" id="10006218at2759"/>
<dbReference type="InterPro" id="IPR026913">
    <property type="entry name" value="METTL24"/>
</dbReference>
<proteinExistence type="predicted"/>
<evidence type="ECO:0000259" key="2">
    <source>
        <dbReference type="Pfam" id="PF13383"/>
    </source>
</evidence>
<protein>
    <recommendedName>
        <fullName evidence="2">Methyltransferase domain-containing protein</fullName>
    </recommendedName>
</protein>
<name>R7TYU5_CAPTE</name>
<evidence type="ECO:0000313" key="3">
    <source>
        <dbReference type="EMBL" id="ELT98899.1"/>
    </source>
</evidence>
<dbReference type="EMBL" id="AMQN01010280">
    <property type="status" value="NOT_ANNOTATED_CDS"/>
    <property type="molecule type" value="Genomic_DNA"/>
</dbReference>
<dbReference type="PANTHER" id="PTHR32026:SF10">
    <property type="entry name" value="METHYLTRANSFERASE-LIKE PROTEIN 24-RELATED"/>
    <property type="match status" value="1"/>
</dbReference>
<reference evidence="5" key="1">
    <citation type="submission" date="2012-12" db="EMBL/GenBank/DDBJ databases">
        <authorList>
            <person name="Hellsten U."/>
            <person name="Grimwood J."/>
            <person name="Chapman J.A."/>
            <person name="Shapiro H."/>
            <person name="Aerts A."/>
            <person name="Otillar R.P."/>
            <person name="Terry A.Y."/>
            <person name="Boore J.L."/>
            <person name="Simakov O."/>
            <person name="Marletaz F."/>
            <person name="Cho S.-J."/>
            <person name="Edsinger-Gonzales E."/>
            <person name="Havlak P."/>
            <person name="Kuo D.-H."/>
            <person name="Larsson T."/>
            <person name="Lv J."/>
            <person name="Arendt D."/>
            <person name="Savage R."/>
            <person name="Osoegawa K."/>
            <person name="de Jong P."/>
            <person name="Lindberg D.R."/>
            <person name="Seaver E.C."/>
            <person name="Weisblat D.A."/>
            <person name="Putnam N.H."/>
            <person name="Grigoriev I.V."/>
            <person name="Rokhsar D.S."/>
        </authorList>
    </citation>
    <scope>NUCLEOTIDE SEQUENCE</scope>
    <source>
        <strain evidence="5">I ESC-2004</strain>
    </source>
</reference>
<dbReference type="Proteomes" id="UP000014760">
    <property type="component" value="Unassembled WGS sequence"/>
</dbReference>
<dbReference type="EMBL" id="KB307469">
    <property type="protein sequence ID" value="ELT98899.1"/>
    <property type="molecule type" value="Genomic_DNA"/>
</dbReference>
<organism evidence="3">
    <name type="scientific">Capitella teleta</name>
    <name type="common">Polychaete worm</name>
    <dbReference type="NCBI Taxonomy" id="283909"/>
    <lineage>
        <taxon>Eukaryota</taxon>
        <taxon>Metazoa</taxon>
        <taxon>Spiralia</taxon>
        <taxon>Lophotrochozoa</taxon>
        <taxon>Annelida</taxon>
        <taxon>Polychaeta</taxon>
        <taxon>Sedentaria</taxon>
        <taxon>Scolecida</taxon>
        <taxon>Capitellidae</taxon>
        <taxon>Capitella</taxon>
    </lineage>
</organism>
<feature type="transmembrane region" description="Helical" evidence="1">
    <location>
        <begin position="12"/>
        <end position="30"/>
    </location>
</feature>
<keyword evidence="1" id="KW-0472">Membrane</keyword>
<dbReference type="Pfam" id="PF13383">
    <property type="entry name" value="Methyltransf_22"/>
    <property type="match status" value="1"/>
</dbReference>
<accession>R7TYU5</accession>
<reference evidence="3 5" key="2">
    <citation type="journal article" date="2013" name="Nature">
        <title>Insights into bilaterian evolution from three spiralian genomes.</title>
        <authorList>
            <person name="Simakov O."/>
            <person name="Marletaz F."/>
            <person name="Cho S.J."/>
            <person name="Edsinger-Gonzales E."/>
            <person name="Havlak P."/>
            <person name="Hellsten U."/>
            <person name="Kuo D.H."/>
            <person name="Larsson T."/>
            <person name="Lv J."/>
            <person name="Arendt D."/>
            <person name="Savage R."/>
            <person name="Osoegawa K."/>
            <person name="de Jong P."/>
            <person name="Grimwood J."/>
            <person name="Chapman J.A."/>
            <person name="Shapiro H."/>
            <person name="Aerts A."/>
            <person name="Otillar R.P."/>
            <person name="Terry A.Y."/>
            <person name="Boore J.L."/>
            <person name="Grigoriev I.V."/>
            <person name="Lindberg D.R."/>
            <person name="Seaver E.C."/>
            <person name="Weisblat D.A."/>
            <person name="Putnam N.H."/>
            <person name="Rokhsar D.S."/>
        </authorList>
    </citation>
    <scope>NUCLEOTIDE SEQUENCE</scope>
    <source>
        <strain evidence="3 5">I ESC-2004</strain>
    </source>
</reference>
<dbReference type="EnsemblMetazoa" id="CapteT198524">
    <property type="protein sequence ID" value="CapteP198524"/>
    <property type="gene ID" value="CapteG198524"/>
</dbReference>